<evidence type="ECO:0000313" key="4">
    <source>
        <dbReference type="Proteomes" id="UP000575469"/>
    </source>
</evidence>
<keyword evidence="2" id="KW-1133">Transmembrane helix</keyword>
<name>A0A848P8P0_9RALS</name>
<feature type="transmembrane region" description="Helical" evidence="2">
    <location>
        <begin position="12"/>
        <end position="35"/>
    </location>
</feature>
<sequence>MSTWAKSHDGKGIQTTVFLTDLFGPVAGIMCVVIFLKGGMSAELCFAAAFAVCLGIAGFGRWAFLRAEKERQRIEAMQKQLADMDRLNAECKVRAETAERAAHELVEEARYTLGAAAEVLAEKNQATGATLADIARVLPYVLSGRRHWNDQPCDGNATRVKAEAQAIARSHGFELPCDPIEAVKALLELSSMLLVPSYSLPIEGLKVLYPLEENKR</sequence>
<feature type="transmembrane region" description="Helical" evidence="2">
    <location>
        <begin position="41"/>
        <end position="64"/>
    </location>
</feature>
<dbReference type="Proteomes" id="UP000575469">
    <property type="component" value="Unassembled WGS sequence"/>
</dbReference>
<evidence type="ECO:0000256" key="2">
    <source>
        <dbReference type="SAM" id="Phobius"/>
    </source>
</evidence>
<feature type="coiled-coil region" evidence="1">
    <location>
        <begin position="67"/>
        <end position="108"/>
    </location>
</feature>
<dbReference type="AlphaFoldDB" id="A0A848P8P0"/>
<keyword evidence="2" id="KW-0812">Transmembrane</keyword>
<dbReference type="RefSeq" id="WP_169340881.1">
    <property type="nucleotide sequence ID" value="NZ_JABBZM010000017.1"/>
</dbReference>
<dbReference type="EMBL" id="JABBZM010000017">
    <property type="protein sequence ID" value="NMV39938.1"/>
    <property type="molecule type" value="Genomic_DNA"/>
</dbReference>
<evidence type="ECO:0000256" key="1">
    <source>
        <dbReference type="SAM" id="Coils"/>
    </source>
</evidence>
<reference evidence="3 4" key="1">
    <citation type="submission" date="2020-04" db="EMBL/GenBank/DDBJ databases">
        <title>Ralstonia insidiosa genome sequencing and assembly.</title>
        <authorList>
            <person name="Martins R.C.R."/>
            <person name="Perdigao-Neto L.V."/>
            <person name="Levin A.S.S."/>
            <person name="Costa S.F."/>
        </authorList>
    </citation>
    <scope>NUCLEOTIDE SEQUENCE [LARGE SCALE GENOMIC DNA]</scope>
    <source>
        <strain evidence="3 4">5047</strain>
    </source>
</reference>
<evidence type="ECO:0000313" key="3">
    <source>
        <dbReference type="EMBL" id="NMV39938.1"/>
    </source>
</evidence>
<proteinExistence type="predicted"/>
<protein>
    <submittedName>
        <fullName evidence="3">Uncharacterized protein</fullName>
    </submittedName>
</protein>
<comment type="caution">
    <text evidence="3">The sequence shown here is derived from an EMBL/GenBank/DDBJ whole genome shotgun (WGS) entry which is preliminary data.</text>
</comment>
<organism evidence="3 4">
    <name type="scientific">Ralstonia insidiosa</name>
    <dbReference type="NCBI Taxonomy" id="190721"/>
    <lineage>
        <taxon>Bacteria</taxon>
        <taxon>Pseudomonadati</taxon>
        <taxon>Pseudomonadota</taxon>
        <taxon>Betaproteobacteria</taxon>
        <taxon>Burkholderiales</taxon>
        <taxon>Burkholderiaceae</taxon>
        <taxon>Ralstonia</taxon>
    </lineage>
</organism>
<keyword evidence="1" id="KW-0175">Coiled coil</keyword>
<keyword evidence="2" id="KW-0472">Membrane</keyword>
<gene>
    <name evidence="3" type="ORF">HGR00_18675</name>
</gene>
<accession>A0A848P8P0</accession>